<comment type="caution">
    <text evidence="1">The sequence shown here is derived from an EMBL/GenBank/DDBJ whole genome shotgun (WGS) entry which is preliminary data.</text>
</comment>
<gene>
    <name evidence="1" type="ORF">SSX86_032714</name>
</gene>
<organism evidence="1 2">
    <name type="scientific">Deinandra increscens subsp. villosa</name>
    <dbReference type="NCBI Taxonomy" id="3103831"/>
    <lineage>
        <taxon>Eukaryota</taxon>
        <taxon>Viridiplantae</taxon>
        <taxon>Streptophyta</taxon>
        <taxon>Embryophyta</taxon>
        <taxon>Tracheophyta</taxon>
        <taxon>Spermatophyta</taxon>
        <taxon>Magnoliopsida</taxon>
        <taxon>eudicotyledons</taxon>
        <taxon>Gunneridae</taxon>
        <taxon>Pentapetalae</taxon>
        <taxon>asterids</taxon>
        <taxon>campanulids</taxon>
        <taxon>Asterales</taxon>
        <taxon>Asteraceae</taxon>
        <taxon>Asteroideae</taxon>
        <taxon>Heliantheae alliance</taxon>
        <taxon>Madieae</taxon>
        <taxon>Madiinae</taxon>
        <taxon>Deinandra</taxon>
    </lineage>
</organism>
<feature type="non-terminal residue" evidence="1">
    <location>
        <position position="137"/>
    </location>
</feature>
<keyword evidence="2" id="KW-1185">Reference proteome</keyword>
<accession>A0AAP0C7J9</accession>
<evidence type="ECO:0000313" key="1">
    <source>
        <dbReference type="EMBL" id="KAK9048323.1"/>
    </source>
</evidence>
<dbReference type="AlphaFoldDB" id="A0AAP0C7J9"/>
<reference evidence="1 2" key="1">
    <citation type="submission" date="2024-04" db="EMBL/GenBank/DDBJ databases">
        <title>The reference genome of an endangered Asteraceae, Deinandra increscens subsp. villosa, native to the Central Coast of California.</title>
        <authorList>
            <person name="Guilliams M."/>
            <person name="Hasenstab-Lehman K."/>
            <person name="Meyer R."/>
            <person name="Mcevoy S."/>
        </authorList>
    </citation>
    <scope>NUCLEOTIDE SEQUENCE [LARGE SCALE GENOMIC DNA]</scope>
    <source>
        <tissue evidence="1">Leaf</tissue>
    </source>
</reference>
<dbReference type="Proteomes" id="UP001408789">
    <property type="component" value="Unassembled WGS sequence"/>
</dbReference>
<name>A0AAP0C7J9_9ASTR</name>
<protein>
    <submittedName>
        <fullName evidence="1">Uncharacterized protein</fullName>
    </submittedName>
</protein>
<dbReference type="EMBL" id="JBCNJP010013216">
    <property type="protein sequence ID" value="KAK9048323.1"/>
    <property type="molecule type" value="Genomic_DNA"/>
</dbReference>
<sequence>MALLFRDISHWDIILVRKVCHIHQLSNHSYSGDLGEPFFVTDFIVFLCFISDSAVKSGGIQVDGKAVPISYRVQFSDKISHFVHRFGPAGNPRGAEIASNHHDHSAGADDPYVCDWKTEVGWSLCNLKLYGFGKLLQ</sequence>
<evidence type="ECO:0000313" key="2">
    <source>
        <dbReference type="Proteomes" id="UP001408789"/>
    </source>
</evidence>
<proteinExistence type="predicted"/>